<gene>
    <name evidence="2" type="ORF">BCR41DRAFT_393412</name>
</gene>
<feature type="compositionally biased region" description="Basic and acidic residues" evidence="1">
    <location>
        <begin position="688"/>
        <end position="699"/>
    </location>
</feature>
<accession>A0A1Y2GX09</accession>
<feature type="compositionally biased region" description="Polar residues" evidence="1">
    <location>
        <begin position="87"/>
        <end position="113"/>
    </location>
</feature>
<dbReference type="EMBL" id="MCFF01000006">
    <property type="protein sequence ID" value="ORZ26805.1"/>
    <property type="molecule type" value="Genomic_DNA"/>
</dbReference>
<dbReference type="GeneID" id="33570400"/>
<feature type="compositionally biased region" description="Polar residues" evidence="1">
    <location>
        <begin position="549"/>
        <end position="564"/>
    </location>
</feature>
<comment type="caution">
    <text evidence="2">The sequence shown here is derived from an EMBL/GenBank/DDBJ whole genome shotgun (WGS) entry which is preliminary data.</text>
</comment>
<feature type="region of interest" description="Disordered" evidence="1">
    <location>
        <begin position="995"/>
        <end position="1069"/>
    </location>
</feature>
<dbReference type="InParanoid" id="A0A1Y2GX09"/>
<feature type="compositionally biased region" description="Basic and acidic residues" evidence="1">
    <location>
        <begin position="282"/>
        <end position="292"/>
    </location>
</feature>
<proteinExistence type="predicted"/>
<evidence type="ECO:0000256" key="1">
    <source>
        <dbReference type="SAM" id="MobiDB-lite"/>
    </source>
</evidence>
<protein>
    <submittedName>
        <fullName evidence="2">Uncharacterized protein</fullName>
    </submittedName>
</protein>
<feature type="compositionally biased region" description="Basic and acidic residues" evidence="1">
    <location>
        <begin position="618"/>
        <end position="636"/>
    </location>
</feature>
<feature type="region of interest" description="Disordered" evidence="1">
    <location>
        <begin position="74"/>
        <end position="139"/>
    </location>
</feature>
<feature type="compositionally biased region" description="Basic and acidic residues" evidence="1">
    <location>
        <begin position="189"/>
        <end position="199"/>
    </location>
</feature>
<reference evidence="2 3" key="1">
    <citation type="submission" date="2016-07" db="EMBL/GenBank/DDBJ databases">
        <title>Pervasive Adenine N6-methylation of Active Genes in Fungi.</title>
        <authorList>
            <consortium name="DOE Joint Genome Institute"/>
            <person name="Mondo S.J."/>
            <person name="Dannebaum R.O."/>
            <person name="Kuo R.C."/>
            <person name="Labutti K."/>
            <person name="Haridas S."/>
            <person name="Kuo A."/>
            <person name="Salamov A."/>
            <person name="Ahrendt S.R."/>
            <person name="Lipzen A."/>
            <person name="Sullivan W."/>
            <person name="Andreopoulos W.B."/>
            <person name="Clum A."/>
            <person name="Lindquist E."/>
            <person name="Daum C."/>
            <person name="Ramamoorthy G.K."/>
            <person name="Gryganskyi A."/>
            <person name="Culley D."/>
            <person name="Magnuson J.K."/>
            <person name="James T.Y."/>
            <person name="O'Malley M.A."/>
            <person name="Stajich J.E."/>
            <person name="Spatafora J.W."/>
            <person name="Visel A."/>
            <person name="Grigoriev I.V."/>
        </authorList>
    </citation>
    <scope>NUCLEOTIDE SEQUENCE [LARGE SCALE GENOMIC DNA]</scope>
    <source>
        <strain evidence="2 3">NRRL 3116</strain>
    </source>
</reference>
<feature type="compositionally biased region" description="Basic and acidic residues" evidence="1">
    <location>
        <begin position="244"/>
        <end position="253"/>
    </location>
</feature>
<feature type="compositionally biased region" description="Polar residues" evidence="1">
    <location>
        <begin position="121"/>
        <end position="139"/>
    </location>
</feature>
<feature type="compositionally biased region" description="Polar residues" evidence="1">
    <location>
        <begin position="306"/>
        <end position="331"/>
    </location>
</feature>
<feature type="compositionally biased region" description="Low complexity" evidence="1">
    <location>
        <begin position="670"/>
        <end position="686"/>
    </location>
</feature>
<feature type="compositionally biased region" description="Polar residues" evidence="1">
    <location>
        <begin position="501"/>
        <end position="516"/>
    </location>
</feature>
<feature type="compositionally biased region" description="Low complexity" evidence="1">
    <location>
        <begin position="293"/>
        <end position="305"/>
    </location>
</feature>
<feature type="compositionally biased region" description="Low complexity" evidence="1">
    <location>
        <begin position="580"/>
        <end position="593"/>
    </location>
</feature>
<feature type="compositionally biased region" description="Polar residues" evidence="1">
    <location>
        <begin position="209"/>
        <end position="229"/>
    </location>
</feature>
<feature type="region of interest" description="Disordered" evidence="1">
    <location>
        <begin position="547"/>
        <end position="731"/>
    </location>
</feature>
<sequence>MVLFKGIHDAVHSRPSRPQVDACSFSAAICFTLASSGLKLFDGASHEHKNSEHSVAHPLRHKDNESHTSKVELGSLFKEDEQEPSRLDSNGVDSKEPLSTSASGKGADVTSSEAPAGNPFNILSSSSFETKKGPSTSHLESSILHNAFFTKPEFDSKSVSSTRSEFTAVYHVSSVTEYTSKPGSSDSYGDSKKGLKENGGKPAAGARSQKPSTLDNNEGMQKYNWTTFGSASVSRHSPSSHGNLSKEVKEKELQQMARATGLQLPTVDNKHQTPTSHRAPHKALDKAYEKLTHQSSIKPSQSHSSDASGSLNEASYSSFARHSAASIQNSPAPSPEHTNKVSKRELGPTKEREPEAAKECESEAAKEQELVADKERESETAKERELEAAKERGVDKHQGILDSTSTKSIERKEDMVHLKLAAPELKRRHDVTKPAVADSATASSTHNQPLPPVSVIQSKYLRQSSSNFVPSEHRHELSTCSSPDNPDNSEEQYFLLDETESPNSNHGSGMSGINNNNKNTDLCFKANTSTLTPSIEAYKKDIVTIGSPVPTTSTTGATVRTPASQPHEDHAYRLKPSKEATAASTANATAPKAQVTSDSSRAERGPMSVVPPAGAPAYDRHHATVHSHNERNDSRPIHSAAGPAAVSPVARAALPSAASRNMPQQNEIKTVTPTAVPPTVTIPTTTSKSDRAEPHKYQEQRQQTGSVKENDDITSAKPVSTQPKIDPTLLATPTTKPMIVGMQEAKMPSRPPAPKPLSAQTHGALYNNSEITPTPQIHEKSNFAKRSPVSASMDTAVSHNHIDSMKVPVAQLPKKEQDTKISPISSLASDNKDKDKYKGEDMNNSNAKGDLTAEKLEPVPRSVIPPQQELAVSNSAQAPITTTKSVSLPIPAPRPATMVSVAAVPAAALTPDRHGTELSRDVKKLKTNEQQHQQGQEHSNVNAQVPVNTAMPTPSPIPVLHPTTMASAAAVPAAALTPGRHDNVLTHDISKLKATEPAEQSQQHRDHSNVRAQTPVSGAKLSSSPIPAPRPIAMASIADMPAATLTSGRYGTERNHDINNSRTSKQHYP</sequence>
<name>A0A1Y2GX09_9FUNG</name>
<organism evidence="2 3">
    <name type="scientific">Lobosporangium transversale</name>
    <dbReference type="NCBI Taxonomy" id="64571"/>
    <lineage>
        <taxon>Eukaryota</taxon>
        <taxon>Fungi</taxon>
        <taxon>Fungi incertae sedis</taxon>
        <taxon>Mucoromycota</taxon>
        <taxon>Mortierellomycotina</taxon>
        <taxon>Mortierellomycetes</taxon>
        <taxon>Mortierellales</taxon>
        <taxon>Mortierellaceae</taxon>
        <taxon>Lobosporangium</taxon>
    </lineage>
</organism>
<feature type="compositionally biased region" description="Polar residues" evidence="1">
    <location>
        <begin position="455"/>
        <end position="469"/>
    </location>
</feature>
<dbReference type="RefSeq" id="XP_021884568.1">
    <property type="nucleotide sequence ID" value="XM_022028557.1"/>
</dbReference>
<feature type="region of interest" description="Disordered" evidence="1">
    <location>
        <begin position="810"/>
        <end position="848"/>
    </location>
</feature>
<feature type="compositionally biased region" description="Basic and acidic residues" evidence="1">
    <location>
        <begin position="830"/>
        <end position="841"/>
    </location>
</feature>
<dbReference type="AlphaFoldDB" id="A0A1Y2GX09"/>
<feature type="compositionally biased region" description="Basic and acidic residues" evidence="1">
    <location>
        <begin position="408"/>
        <end position="417"/>
    </location>
</feature>
<keyword evidence="3" id="KW-1185">Reference proteome</keyword>
<feature type="compositionally biased region" description="Low complexity" evidence="1">
    <location>
        <begin position="639"/>
        <end position="660"/>
    </location>
</feature>
<evidence type="ECO:0000313" key="2">
    <source>
        <dbReference type="EMBL" id="ORZ26805.1"/>
    </source>
</evidence>
<feature type="compositionally biased region" description="Basic and acidic residues" evidence="1">
    <location>
        <begin position="337"/>
        <end position="399"/>
    </location>
</feature>
<dbReference type="Proteomes" id="UP000193648">
    <property type="component" value="Unassembled WGS sequence"/>
</dbReference>
<feature type="compositionally biased region" description="Basic and acidic residues" evidence="1">
    <location>
        <begin position="566"/>
        <end position="578"/>
    </location>
</feature>
<feature type="compositionally biased region" description="Low complexity" evidence="1">
    <location>
        <begin position="230"/>
        <end position="240"/>
    </location>
</feature>
<feature type="region of interest" description="Disordered" evidence="1">
    <location>
        <begin position="173"/>
        <end position="516"/>
    </location>
</feature>
<feature type="region of interest" description="Disordered" evidence="1">
    <location>
        <begin position="49"/>
        <end position="68"/>
    </location>
</feature>
<feature type="compositionally biased region" description="Basic and acidic residues" evidence="1">
    <location>
        <begin position="77"/>
        <end position="86"/>
    </location>
</feature>
<feature type="compositionally biased region" description="Basic and acidic residues" evidence="1">
    <location>
        <begin position="995"/>
        <end position="1009"/>
    </location>
</feature>
<feature type="compositionally biased region" description="Polar residues" evidence="1">
    <location>
        <begin position="820"/>
        <end position="829"/>
    </location>
</feature>
<evidence type="ECO:0000313" key="3">
    <source>
        <dbReference type="Proteomes" id="UP000193648"/>
    </source>
</evidence>